<protein>
    <submittedName>
        <fullName evidence="1">25373_t:CDS:1</fullName>
    </submittedName>
</protein>
<accession>A0ACA9N4A2</accession>
<feature type="non-terminal residue" evidence="1">
    <location>
        <position position="1"/>
    </location>
</feature>
<reference evidence="1" key="1">
    <citation type="submission" date="2021-06" db="EMBL/GenBank/DDBJ databases">
        <authorList>
            <person name="Kallberg Y."/>
            <person name="Tangrot J."/>
            <person name="Rosling A."/>
        </authorList>
    </citation>
    <scope>NUCLEOTIDE SEQUENCE</scope>
    <source>
        <strain evidence="1">MA461A</strain>
    </source>
</reference>
<evidence type="ECO:0000313" key="1">
    <source>
        <dbReference type="EMBL" id="CAG8633577.1"/>
    </source>
</evidence>
<proteinExistence type="predicted"/>
<name>A0ACA9N4A2_9GLOM</name>
<evidence type="ECO:0000313" key="2">
    <source>
        <dbReference type="Proteomes" id="UP000789920"/>
    </source>
</evidence>
<gene>
    <name evidence="1" type="ORF">RPERSI_LOCUS7214</name>
</gene>
<keyword evidence="2" id="KW-1185">Reference proteome</keyword>
<organism evidence="1 2">
    <name type="scientific">Racocetra persica</name>
    <dbReference type="NCBI Taxonomy" id="160502"/>
    <lineage>
        <taxon>Eukaryota</taxon>
        <taxon>Fungi</taxon>
        <taxon>Fungi incertae sedis</taxon>
        <taxon>Mucoromycota</taxon>
        <taxon>Glomeromycotina</taxon>
        <taxon>Glomeromycetes</taxon>
        <taxon>Diversisporales</taxon>
        <taxon>Gigasporaceae</taxon>
        <taxon>Racocetra</taxon>
    </lineage>
</organism>
<comment type="caution">
    <text evidence="1">The sequence shown here is derived from an EMBL/GenBank/DDBJ whole genome shotgun (WGS) entry which is preliminary data.</text>
</comment>
<dbReference type="Proteomes" id="UP000789920">
    <property type="component" value="Unassembled WGS sequence"/>
</dbReference>
<sequence>EESRKIKNRQRKAAKHNDDLFRKSENEKLKKRMKNLRQNNDYVRASNSMQNDH</sequence>
<dbReference type="EMBL" id="CAJVQC010011980">
    <property type="protein sequence ID" value="CAG8633577.1"/>
    <property type="molecule type" value="Genomic_DNA"/>
</dbReference>